<name>A0ABW0J548_9BURK</name>
<comment type="caution">
    <text evidence="7">The sequence shown here is derived from an EMBL/GenBank/DDBJ whole genome shotgun (WGS) entry which is preliminary data.</text>
</comment>
<proteinExistence type="predicted"/>
<feature type="transmembrane region" description="Helical" evidence="6">
    <location>
        <begin position="310"/>
        <end position="331"/>
    </location>
</feature>
<evidence type="ECO:0000256" key="4">
    <source>
        <dbReference type="ARBA" id="ARBA00022989"/>
    </source>
</evidence>
<keyword evidence="4 6" id="KW-1133">Transmembrane helix</keyword>
<dbReference type="RefSeq" id="WP_377709894.1">
    <property type="nucleotide sequence ID" value="NZ_JBHSMP010000007.1"/>
</dbReference>
<keyword evidence="2" id="KW-0813">Transport</keyword>
<evidence type="ECO:0000256" key="1">
    <source>
        <dbReference type="ARBA" id="ARBA00004141"/>
    </source>
</evidence>
<keyword evidence="8" id="KW-1185">Reference proteome</keyword>
<gene>
    <name evidence="7" type="ORF">ACFPTO_05040</name>
</gene>
<accession>A0ABW0J548</accession>
<dbReference type="PANTHER" id="PTHR11101">
    <property type="entry name" value="PHOSPHATE TRANSPORTER"/>
    <property type="match status" value="1"/>
</dbReference>
<feature type="transmembrane region" description="Helical" evidence="6">
    <location>
        <begin position="80"/>
        <end position="103"/>
    </location>
</feature>
<feature type="transmembrane region" description="Helical" evidence="6">
    <location>
        <begin position="139"/>
        <end position="165"/>
    </location>
</feature>
<evidence type="ECO:0000256" key="3">
    <source>
        <dbReference type="ARBA" id="ARBA00022692"/>
    </source>
</evidence>
<feature type="transmembrane region" description="Helical" evidence="6">
    <location>
        <begin position="7"/>
        <end position="28"/>
    </location>
</feature>
<evidence type="ECO:0000256" key="6">
    <source>
        <dbReference type="SAM" id="Phobius"/>
    </source>
</evidence>
<sequence>MQSIQLAIWMVASLVAISLVFDFMNGFHDAANSIATVVSTGVLKPQQAVAFAAMFNVIAYFIFHLNVARTVGKGTIDPGIVDHYVVFGALIGAIAWNVVTWYYGIPSSSSHALIGGLVGSALAKSGWHSLNFDGLMKTVAFIFISPLLGFILGSFFMLLVSWLYFRTPPSKVDRRFRRLQILSASLYSLGHGGNDAQKTIGIIWMLLIATGYASMAADAPPIWVVGVCYLSMGLGTLFGGWRIVRTMGQKITKLKPVGGCCAETGGAITLFTASWLGIPVSTTHTIAGAIVGVGATQKLSAVRWGVAGNIVWAWILTIPASAALAAAGWWIGHRIM</sequence>
<dbReference type="PANTHER" id="PTHR11101:SF80">
    <property type="entry name" value="PHOSPHATE TRANSPORTER"/>
    <property type="match status" value="1"/>
</dbReference>
<keyword evidence="3 6" id="KW-0812">Transmembrane</keyword>
<comment type="subcellular location">
    <subcellularLocation>
        <location evidence="1">Membrane</location>
        <topology evidence="1">Multi-pass membrane protein</topology>
    </subcellularLocation>
</comment>
<dbReference type="Proteomes" id="UP001596103">
    <property type="component" value="Unassembled WGS sequence"/>
</dbReference>
<evidence type="ECO:0000313" key="7">
    <source>
        <dbReference type="EMBL" id="MFC5428175.1"/>
    </source>
</evidence>
<dbReference type="EMBL" id="JBHSMP010000007">
    <property type="protein sequence ID" value="MFC5428175.1"/>
    <property type="molecule type" value="Genomic_DNA"/>
</dbReference>
<feature type="transmembrane region" description="Helical" evidence="6">
    <location>
        <begin position="199"/>
        <end position="216"/>
    </location>
</feature>
<keyword evidence="5 6" id="KW-0472">Membrane</keyword>
<evidence type="ECO:0000313" key="8">
    <source>
        <dbReference type="Proteomes" id="UP001596103"/>
    </source>
</evidence>
<evidence type="ECO:0000256" key="2">
    <source>
        <dbReference type="ARBA" id="ARBA00022448"/>
    </source>
</evidence>
<protein>
    <submittedName>
        <fullName evidence="7">Anion permease</fullName>
    </submittedName>
</protein>
<feature type="transmembrane region" description="Helical" evidence="6">
    <location>
        <begin position="222"/>
        <end position="244"/>
    </location>
</feature>
<evidence type="ECO:0000256" key="5">
    <source>
        <dbReference type="ARBA" id="ARBA00023136"/>
    </source>
</evidence>
<organism evidence="7 8">
    <name type="scientific">Paraburkholderia denitrificans</name>
    <dbReference type="NCBI Taxonomy" id="694025"/>
    <lineage>
        <taxon>Bacteria</taxon>
        <taxon>Pseudomonadati</taxon>
        <taxon>Pseudomonadota</taxon>
        <taxon>Betaproteobacteria</taxon>
        <taxon>Burkholderiales</taxon>
        <taxon>Burkholderiaceae</taxon>
        <taxon>Paraburkholderia</taxon>
    </lineage>
</organism>
<feature type="transmembrane region" description="Helical" evidence="6">
    <location>
        <begin position="48"/>
        <end position="68"/>
    </location>
</feature>
<reference evidence="8" key="1">
    <citation type="journal article" date="2019" name="Int. J. Syst. Evol. Microbiol.">
        <title>The Global Catalogue of Microorganisms (GCM) 10K type strain sequencing project: providing services to taxonomists for standard genome sequencing and annotation.</title>
        <authorList>
            <consortium name="The Broad Institute Genomics Platform"/>
            <consortium name="The Broad Institute Genome Sequencing Center for Infectious Disease"/>
            <person name="Wu L."/>
            <person name="Ma J."/>
        </authorList>
    </citation>
    <scope>NUCLEOTIDE SEQUENCE [LARGE SCALE GENOMIC DNA]</scope>
    <source>
        <strain evidence="8">CCUG 56042</strain>
    </source>
</reference>
<dbReference type="InterPro" id="IPR001204">
    <property type="entry name" value="Phos_transporter"/>
</dbReference>
<dbReference type="Pfam" id="PF01384">
    <property type="entry name" value="PHO4"/>
    <property type="match status" value="2"/>
</dbReference>